<comment type="caution">
    <text evidence="8">The sequence shown here is derived from an EMBL/GenBank/DDBJ whole genome shotgun (WGS) entry which is preliminary data.</text>
</comment>
<dbReference type="EMBL" id="LGSR01000006">
    <property type="protein sequence ID" value="KOS22182.1"/>
    <property type="molecule type" value="Genomic_DNA"/>
</dbReference>
<dbReference type="GO" id="GO:0007064">
    <property type="term" value="P:mitotic sister chromatid cohesion"/>
    <property type="evidence" value="ECO:0007669"/>
    <property type="project" value="InterPro"/>
</dbReference>
<dbReference type="GO" id="GO:0031390">
    <property type="term" value="C:Ctf18 RFC-like complex"/>
    <property type="evidence" value="ECO:0007669"/>
    <property type="project" value="InterPro"/>
</dbReference>
<dbReference type="PANTHER" id="PTHR28605">
    <property type="entry name" value="CTF8, CHROMOSOME TRANSMISSION FIDELITY FACTOR 8 HOMOLOG (S. CEREVISIAE)"/>
    <property type="match status" value="1"/>
</dbReference>
<evidence type="ECO:0000256" key="6">
    <source>
        <dbReference type="ARBA" id="ARBA00038447"/>
    </source>
</evidence>
<keyword evidence="4" id="KW-0539">Nucleus</keyword>
<sequence>MASSAPVMLHPPSRQGQTASPSALPQLLQTPSGLAILELQGTVNLPYDSEGETLKDIHIGRIEFPDYSPDAIGSGWMKRVFMYVGQHQRLIGEVKKLPKAIAVVRKRQVGSMEGLAGISAEGDGSLEVVEIVTHKLMFSGRPEPVGTAHSLV</sequence>
<evidence type="ECO:0000256" key="1">
    <source>
        <dbReference type="ARBA" id="ARBA00004123"/>
    </source>
</evidence>
<evidence type="ECO:0000256" key="2">
    <source>
        <dbReference type="ARBA" id="ARBA00022705"/>
    </source>
</evidence>
<feature type="region of interest" description="Disordered" evidence="7">
    <location>
        <begin position="1"/>
        <end position="24"/>
    </location>
</feature>
<protein>
    <submittedName>
        <fullName evidence="8">Chromosome transmission fidelity protein 8</fullName>
    </submittedName>
</protein>
<gene>
    <name evidence="8" type="ORF">ESCO_001683</name>
</gene>
<proteinExistence type="inferred from homology"/>
<name>A0A0M9VWL2_ESCWE</name>
<evidence type="ECO:0000313" key="9">
    <source>
        <dbReference type="Proteomes" id="UP000053831"/>
    </source>
</evidence>
<keyword evidence="3" id="KW-0238">DNA-binding</keyword>
<evidence type="ECO:0000256" key="4">
    <source>
        <dbReference type="ARBA" id="ARBA00023242"/>
    </source>
</evidence>
<dbReference type="OrthoDB" id="121932at2759"/>
<keyword evidence="9" id="KW-1185">Reference proteome</keyword>
<accession>A0A0M9VWL2</accession>
<evidence type="ECO:0000256" key="3">
    <source>
        <dbReference type="ARBA" id="ARBA00023125"/>
    </source>
</evidence>
<keyword evidence="5" id="KW-0131">Cell cycle</keyword>
<reference evidence="8 9" key="1">
    <citation type="submission" date="2015-07" db="EMBL/GenBank/DDBJ databases">
        <title>The genome of the fungus Escovopsis weberi, a specialized disease agent of ant agriculture.</title>
        <authorList>
            <person name="de Man T.J."/>
            <person name="Stajich J.E."/>
            <person name="Kubicek C.P."/>
            <person name="Chenthamara K."/>
            <person name="Atanasova L."/>
            <person name="Druzhinina I.S."/>
            <person name="Birnbaum S."/>
            <person name="Barribeau S.M."/>
            <person name="Teiling C."/>
            <person name="Suen G."/>
            <person name="Currie C."/>
            <person name="Gerardo N.M."/>
        </authorList>
    </citation>
    <scope>NUCLEOTIDE SEQUENCE [LARGE SCALE GENOMIC DNA]</scope>
</reference>
<dbReference type="STRING" id="150374.A0A0M9VWL2"/>
<dbReference type="InterPro" id="IPR018607">
    <property type="entry name" value="Ctf8"/>
</dbReference>
<dbReference type="GO" id="GO:0003677">
    <property type="term" value="F:DNA binding"/>
    <property type="evidence" value="ECO:0007669"/>
    <property type="project" value="UniProtKB-KW"/>
</dbReference>
<dbReference type="Proteomes" id="UP000053831">
    <property type="component" value="Unassembled WGS sequence"/>
</dbReference>
<comment type="subcellular location">
    <subcellularLocation>
        <location evidence="1">Nucleus</location>
    </subcellularLocation>
</comment>
<evidence type="ECO:0000313" key="8">
    <source>
        <dbReference type="EMBL" id="KOS22182.1"/>
    </source>
</evidence>
<dbReference type="PANTHER" id="PTHR28605:SF1">
    <property type="entry name" value="CHROMOSOME TRANSMISSION FIDELITY FACTOR 8"/>
    <property type="match status" value="1"/>
</dbReference>
<comment type="similarity">
    <text evidence="6">Belongs to the CTF8 family.</text>
</comment>
<keyword evidence="2" id="KW-0235">DNA replication</keyword>
<evidence type="ECO:0000256" key="5">
    <source>
        <dbReference type="ARBA" id="ARBA00023306"/>
    </source>
</evidence>
<dbReference type="GO" id="GO:0006260">
    <property type="term" value="P:DNA replication"/>
    <property type="evidence" value="ECO:0007669"/>
    <property type="project" value="UniProtKB-KW"/>
</dbReference>
<feature type="compositionally biased region" description="Polar residues" evidence="7">
    <location>
        <begin position="14"/>
        <end position="24"/>
    </location>
</feature>
<organism evidence="8 9">
    <name type="scientific">Escovopsis weberi</name>
    <dbReference type="NCBI Taxonomy" id="150374"/>
    <lineage>
        <taxon>Eukaryota</taxon>
        <taxon>Fungi</taxon>
        <taxon>Dikarya</taxon>
        <taxon>Ascomycota</taxon>
        <taxon>Pezizomycotina</taxon>
        <taxon>Sordariomycetes</taxon>
        <taxon>Hypocreomycetidae</taxon>
        <taxon>Hypocreales</taxon>
        <taxon>Hypocreaceae</taxon>
        <taxon>Escovopsis</taxon>
    </lineage>
</organism>
<dbReference type="Pfam" id="PF09696">
    <property type="entry name" value="Ctf8"/>
    <property type="match status" value="1"/>
</dbReference>
<evidence type="ECO:0000256" key="7">
    <source>
        <dbReference type="SAM" id="MobiDB-lite"/>
    </source>
</evidence>
<dbReference type="AlphaFoldDB" id="A0A0M9VWL2"/>